<feature type="region of interest" description="Disordered" evidence="6">
    <location>
        <begin position="600"/>
        <end position="654"/>
    </location>
</feature>
<comment type="caution">
    <text evidence="8">The sequence shown here is derived from an EMBL/GenBank/DDBJ whole genome shotgun (WGS) entry which is preliminary data.</text>
</comment>
<evidence type="ECO:0000256" key="5">
    <source>
        <dbReference type="ARBA" id="ARBA00023242"/>
    </source>
</evidence>
<dbReference type="InterPro" id="IPR003657">
    <property type="entry name" value="WRKY_dom"/>
</dbReference>
<evidence type="ECO:0000256" key="3">
    <source>
        <dbReference type="ARBA" id="ARBA00023125"/>
    </source>
</evidence>
<feature type="region of interest" description="Disordered" evidence="6">
    <location>
        <begin position="426"/>
        <end position="480"/>
    </location>
</feature>
<dbReference type="Proteomes" id="UP001491310">
    <property type="component" value="Unassembled WGS sequence"/>
</dbReference>
<dbReference type="SUPFAM" id="SSF118290">
    <property type="entry name" value="WRKY DNA-binding domain"/>
    <property type="match status" value="2"/>
</dbReference>
<feature type="compositionally biased region" description="Basic and acidic residues" evidence="6">
    <location>
        <begin position="332"/>
        <end position="350"/>
    </location>
</feature>
<feature type="compositionally biased region" description="Low complexity" evidence="6">
    <location>
        <begin position="509"/>
        <end position="520"/>
    </location>
</feature>
<keyword evidence="5" id="KW-0539">Nucleus</keyword>
<proteinExistence type="predicted"/>
<organism evidence="8 9">
    <name type="scientific">Coccomyxa subellipsoidea</name>
    <dbReference type="NCBI Taxonomy" id="248742"/>
    <lineage>
        <taxon>Eukaryota</taxon>
        <taxon>Viridiplantae</taxon>
        <taxon>Chlorophyta</taxon>
        <taxon>core chlorophytes</taxon>
        <taxon>Trebouxiophyceae</taxon>
        <taxon>Trebouxiophyceae incertae sedis</taxon>
        <taxon>Coccomyxaceae</taxon>
        <taxon>Coccomyxa</taxon>
    </lineage>
</organism>
<evidence type="ECO:0000256" key="6">
    <source>
        <dbReference type="SAM" id="MobiDB-lite"/>
    </source>
</evidence>
<dbReference type="EMBL" id="JALJOT010000009">
    <property type="protein sequence ID" value="KAK9907257.1"/>
    <property type="molecule type" value="Genomic_DNA"/>
</dbReference>
<feature type="domain" description="WRKY" evidence="7">
    <location>
        <begin position="346"/>
        <end position="411"/>
    </location>
</feature>
<dbReference type="PANTHER" id="PTHR31221:SF334">
    <property type="entry name" value="WRKY TRANSCRIPTION FACTOR 57-RELATED"/>
    <property type="match status" value="1"/>
</dbReference>
<feature type="compositionally biased region" description="Low complexity" evidence="6">
    <location>
        <begin position="560"/>
        <end position="574"/>
    </location>
</feature>
<evidence type="ECO:0000256" key="4">
    <source>
        <dbReference type="ARBA" id="ARBA00023163"/>
    </source>
</evidence>
<keyword evidence="3" id="KW-0238">DNA-binding</keyword>
<keyword evidence="2" id="KW-0805">Transcription regulation</keyword>
<dbReference type="PANTHER" id="PTHR31221">
    <property type="entry name" value="WRKY TRANSCRIPTION FACTOR PROTEIN 1-RELATED"/>
    <property type="match status" value="1"/>
</dbReference>
<feature type="compositionally biased region" description="Acidic residues" evidence="6">
    <location>
        <begin position="220"/>
        <end position="229"/>
    </location>
</feature>
<accession>A0ABR2YKI7</accession>
<sequence>MHLGLGDRRGVLDSPVLLPLMTEEPSPTTGISLPVLTAALGLEAGGRAFAAARSGQAAAARAEDAPDIRLRRIEGVANDDGYHWRKYGEKQVKGSPYPRSYYKCSQPNCQVKKIVERNPETGQISKSASKGVHNHAKPGRSQGTGNSGRGGRIQGRGRAAQASSLNKEHHLRTAKRSQDSSGFSFDVSGRSTILPIPPVLQTRLLRVESGAEDSSANATDGEEDSEACDGELKSEPASTAAAAANAARAAAAARAASRLREEEMKRRSLEEEAVVRLMTMREERAGKRHKGDIGTGNGESLELQSPTVQEMEEFLNVKMSPRVKASLPSLEDVQRGDNKHVVESRTDQDSMDDGYRWRKYGQKIVKGNPHPRNYYKCTVAGCSVRKQVGRSATEAGVLVTTYEGQHNHPQPPPSINQNGRAFARRITHTPPTDDTPKLQATTRRLSSADAPEKGSSQAAAHTSSPEKREQHQQVSSQVDPAVAATAALQRAIAEQLEATMQMGRGAVRQPSTSDQPPTSSADARQDQPHQGRLDIAPLVSLPFPTDTYMSRGLGSLPAKQQNPGQQGSSNGLQNAIPASHIAPAYNGPASQLLPRPGTFPPFRRPPMLGVEVHDKEGPLGKGDLNTPNTAKAWDPSGLILTPAANATYGPPNSA</sequence>
<feature type="domain" description="WRKY" evidence="7">
    <location>
        <begin position="73"/>
        <end position="138"/>
    </location>
</feature>
<feature type="compositionally biased region" description="Polar residues" evidence="6">
    <location>
        <begin position="454"/>
        <end position="463"/>
    </location>
</feature>
<dbReference type="InterPro" id="IPR036576">
    <property type="entry name" value="WRKY_dom_sf"/>
</dbReference>
<evidence type="ECO:0000313" key="8">
    <source>
        <dbReference type="EMBL" id="KAK9907257.1"/>
    </source>
</evidence>
<evidence type="ECO:0000256" key="2">
    <source>
        <dbReference type="ARBA" id="ARBA00023015"/>
    </source>
</evidence>
<dbReference type="SMART" id="SM00774">
    <property type="entry name" value="WRKY"/>
    <property type="match status" value="2"/>
</dbReference>
<dbReference type="Gene3D" id="2.20.25.80">
    <property type="entry name" value="WRKY domain"/>
    <property type="match status" value="2"/>
</dbReference>
<feature type="region of interest" description="Disordered" evidence="6">
    <location>
        <begin position="285"/>
        <end position="306"/>
    </location>
</feature>
<feature type="compositionally biased region" description="Gly residues" evidence="6">
    <location>
        <begin position="145"/>
        <end position="154"/>
    </location>
</feature>
<keyword evidence="9" id="KW-1185">Reference proteome</keyword>
<dbReference type="PROSITE" id="PS50811">
    <property type="entry name" value="WRKY"/>
    <property type="match status" value="2"/>
</dbReference>
<evidence type="ECO:0000313" key="9">
    <source>
        <dbReference type="Proteomes" id="UP001491310"/>
    </source>
</evidence>
<feature type="region of interest" description="Disordered" evidence="6">
    <location>
        <begin position="329"/>
        <end position="350"/>
    </location>
</feature>
<feature type="region of interest" description="Disordered" evidence="6">
    <location>
        <begin position="210"/>
        <end position="241"/>
    </location>
</feature>
<comment type="subcellular location">
    <subcellularLocation>
        <location evidence="1">Nucleus</location>
    </subcellularLocation>
</comment>
<name>A0ABR2YKI7_9CHLO</name>
<protein>
    <recommendedName>
        <fullName evidence="7">WRKY domain-containing protein</fullName>
    </recommendedName>
</protein>
<dbReference type="InterPro" id="IPR044810">
    <property type="entry name" value="WRKY_plant"/>
</dbReference>
<feature type="region of interest" description="Disordered" evidence="6">
    <location>
        <begin position="120"/>
        <end position="192"/>
    </location>
</feature>
<gene>
    <name evidence="8" type="ORF">WJX75_000132</name>
</gene>
<evidence type="ECO:0000259" key="7">
    <source>
        <dbReference type="PROSITE" id="PS50811"/>
    </source>
</evidence>
<keyword evidence="4" id="KW-0804">Transcription</keyword>
<evidence type="ECO:0000256" key="1">
    <source>
        <dbReference type="ARBA" id="ARBA00004123"/>
    </source>
</evidence>
<feature type="region of interest" description="Disordered" evidence="6">
    <location>
        <begin position="503"/>
        <end position="574"/>
    </location>
</feature>
<reference evidence="8 9" key="1">
    <citation type="journal article" date="2024" name="Nat. Commun.">
        <title>Phylogenomics reveals the evolutionary origins of lichenization in chlorophyte algae.</title>
        <authorList>
            <person name="Puginier C."/>
            <person name="Libourel C."/>
            <person name="Otte J."/>
            <person name="Skaloud P."/>
            <person name="Haon M."/>
            <person name="Grisel S."/>
            <person name="Petersen M."/>
            <person name="Berrin J.G."/>
            <person name="Delaux P.M."/>
            <person name="Dal Grande F."/>
            <person name="Keller J."/>
        </authorList>
    </citation>
    <scope>NUCLEOTIDE SEQUENCE [LARGE SCALE GENOMIC DNA]</scope>
    <source>
        <strain evidence="8 9">SAG 216-7</strain>
    </source>
</reference>
<dbReference type="Pfam" id="PF03106">
    <property type="entry name" value="WRKY"/>
    <property type="match status" value="2"/>
</dbReference>
<feature type="compositionally biased region" description="Basic and acidic residues" evidence="6">
    <location>
        <begin position="523"/>
        <end position="532"/>
    </location>
</feature>